<gene>
    <name evidence="1" type="ORF">RFULGI_LOCUS17521</name>
</gene>
<feature type="non-terminal residue" evidence="1">
    <location>
        <position position="1"/>
    </location>
</feature>
<sequence length="64" mass="7466">NTISSFAKDFANTIIINLQNTALYNTKCIFDFKQVLTTMQQISTFSEIKIKYLTKYYGEDQNEN</sequence>
<reference evidence="1" key="1">
    <citation type="submission" date="2021-06" db="EMBL/GenBank/DDBJ databases">
        <authorList>
            <person name="Kallberg Y."/>
            <person name="Tangrot J."/>
            <person name="Rosling A."/>
        </authorList>
    </citation>
    <scope>NUCLEOTIDE SEQUENCE</scope>
    <source>
        <strain evidence="1">IN212</strain>
    </source>
</reference>
<feature type="non-terminal residue" evidence="1">
    <location>
        <position position="64"/>
    </location>
</feature>
<name>A0A9N9JVZ8_9GLOM</name>
<dbReference type="Proteomes" id="UP000789396">
    <property type="component" value="Unassembled WGS sequence"/>
</dbReference>
<comment type="caution">
    <text evidence="1">The sequence shown here is derived from an EMBL/GenBank/DDBJ whole genome shotgun (WGS) entry which is preliminary data.</text>
</comment>
<evidence type="ECO:0000313" key="1">
    <source>
        <dbReference type="EMBL" id="CAG8798823.1"/>
    </source>
</evidence>
<proteinExistence type="predicted"/>
<accession>A0A9N9JVZ8</accession>
<organism evidence="1 2">
    <name type="scientific">Racocetra fulgida</name>
    <dbReference type="NCBI Taxonomy" id="60492"/>
    <lineage>
        <taxon>Eukaryota</taxon>
        <taxon>Fungi</taxon>
        <taxon>Fungi incertae sedis</taxon>
        <taxon>Mucoromycota</taxon>
        <taxon>Glomeromycotina</taxon>
        <taxon>Glomeromycetes</taxon>
        <taxon>Diversisporales</taxon>
        <taxon>Gigasporaceae</taxon>
        <taxon>Racocetra</taxon>
    </lineage>
</organism>
<keyword evidence="2" id="KW-1185">Reference proteome</keyword>
<evidence type="ECO:0000313" key="2">
    <source>
        <dbReference type="Proteomes" id="UP000789396"/>
    </source>
</evidence>
<protein>
    <submittedName>
        <fullName evidence="1">12213_t:CDS:1</fullName>
    </submittedName>
</protein>
<dbReference type="EMBL" id="CAJVPZ010069247">
    <property type="protein sequence ID" value="CAG8798823.1"/>
    <property type="molecule type" value="Genomic_DNA"/>
</dbReference>
<dbReference type="AlphaFoldDB" id="A0A9N9JVZ8"/>